<dbReference type="Pfam" id="PF06986">
    <property type="entry name" value="F_T4SS_TraN"/>
    <property type="match status" value="2"/>
</dbReference>
<comment type="caution">
    <text evidence="2">The sequence shown here is derived from an EMBL/GenBank/DDBJ whole genome shotgun (WGS) entry which is preliminary data.</text>
</comment>
<dbReference type="Gene3D" id="3.40.50.410">
    <property type="entry name" value="von Willebrand factor, type A domain"/>
    <property type="match status" value="1"/>
</dbReference>
<dbReference type="InterPro" id="IPR014121">
    <property type="entry name" value="TraN_Ftype"/>
</dbReference>
<evidence type="ECO:0000256" key="1">
    <source>
        <dbReference type="SAM" id="SignalP"/>
    </source>
</evidence>
<dbReference type="AlphaFoldDB" id="A0A241XSF4"/>
<proteinExistence type="predicted"/>
<dbReference type="SUPFAM" id="SSF53300">
    <property type="entry name" value="vWA-like"/>
    <property type="match status" value="1"/>
</dbReference>
<dbReference type="EMBL" id="NFFZ01000004">
    <property type="protein sequence ID" value="OTI63350.1"/>
    <property type="molecule type" value="Genomic_DNA"/>
</dbReference>
<keyword evidence="1" id="KW-0732">Signal</keyword>
<evidence type="ECO:0000313" key="2">
    <source>
        <dbReference type="EMBL" id="OTI63350.1"/>
    </source>
</evidence>
<feature type="signal peptide" evidence="1">
    <location>
        <begin position="1"/>
        <end position="25"/>
    </location>
</feature>
<accession>A0A241XSF4</accession>
<protein>
    <submittedName>
        <fullName evidence="2">Uncharacterized protein</fullName>
    </submittedName>
</protein>
<organism evidence="2 3">
    <name type="scientific">Pseudomonas aeruginosa</name>
    <dbReference type="NCBI Taxonomy" id="287"/>
    <lineage>
        <taxon>Bacteria</taxon>
        <taxon>Pseudomonadati</taxon>
        <taxon>Pseudomonadota</taxon>
        <taxon>Gammaproteobacteria</taxon>
        <taxon>Pseudomonadales</taxon>
        <taxon>Pseudomonadaceae</taxon>
        <taxon>Pseudomonas</taxon>
    </lineage>
</organism>
<dbReference type="Proteomes" id="UP000194857">
    <property type="component" value="Unassembled WGS sequence"/>
</dbReference>
<name>A0A241XSF4_PSEAI</name>
<reference evidence="2 3" key="1">
    <citation type="submission" date="2017-05" db="EMBL/GenBank/DDBJ databases">
        <authorList>
            <person name="Song R."/>
            <person name="Chenine A.L."/>
            <person name="Ruprecht R.M."/>
        </authorList>
    </citation>
    <scope>NUCLEOTIDE SEQUENCE [LARGE SCALE GENOMIC DNA]</scope>
    <source>
        <strain evidence="2 3">S567_C10_BS</strain>
    </source>
</reference>
<evidence type="ECO:0000313" key="3">
    <source>
        <dbReference type="Proteomes" id="UP000194857"/>
    </source>
</evidence>
<gene>
    <name evidence="2" type="ORF">CAZ10_11025</name>
</gene>
<sequence>MKFKSIAAAVTLFFYSYSIMLPAWADTVTNSAAEGNAAAAEALRNFSTPSVSDGSIIFGGAGEQQNISLNELFPGIGAGESKEDLENLYGDDHETLSVGGAANTRLKTEESADGDAYRVLLGTARMTRPNIKNDPLWTNTDSVMNNQSTFEKDFADCKETNTVTPKTTSKHIPDYKTCERVNKPAGSCDIVHDVEIEPLPTDLFFLVDNSGSMEGIIASLRENVYRVAELLGVKNEGQLRIGGAVTRNGQWLGNHIKLTEGVAGFQGWINSVGISSGGTSNFEAFNWAVANNYWRDGVKKVVVVIGNNDSGGSGKAQVLSSIAAMGIDVFIFHDNADIKSIGTPISNTFTAGGLLKVAQFLTVVKDSWGPADCVQAAKSTKDGFCTGSYSVTSGGSSCVNFSGFDVCPGDPIYAKLTEPPIPDVPKTAVKVSVGQVSCPFNEGAMDCYVDGNGVEQCPTNSDKVCAVNHTVNLREIPLTVKVAVEDMIEAHETHQVVVDFVEGTVKRTNLQGFNIVGSVTKADYNYLCGPGPNGKPTPTKFVLSDVSVWQDQPYAPKTLPLASVSIPQSPNCENGLKAIINITDHAVGELTWYFAHVLKFKGVQLLNESWGPDNCIEAANRIAKGQCPTGNIRVTKGVASGCLTLSGVDVCPGDPFYNAMMPSPIQGIDKLALQVRAEGCIENGLRSSTCGDFEKNNSCGFISQKCVGGAEGASGYCYVQEEVWDCGYNVEVPSAEIETSYQCDGPVRCLGTECYNPVDEKSSDFAYAAASLQIAMFAEHDLDCGEEGSGDANCRIWKGEAMECKKAVGGWVDCCEAPDGVSLMDYVNLTMNTLQLMEKAGVIDNASIIDGAWTYGKEMIASAWNSVFASATDAAAAELTKEAAQTWGLAAMKQAIMNAAAEWTAKTFGAAAANTIFAAGTLEGGATGAEYATTNAATGTTGTASSATFAPMLGAALSVIMWAYMIYQIANILVQIIWECEEEEFMLGAKKETKVCHFVGSYCASKSPFGCIEKREAYCCFNSPLGRIIQEQARPQLGQEWGEAENPQCEGLRIEDLPKIDWSKIDISEWVGLLEVTGHYPTVEGMDLDKLTGEGSALNVKGGRADTLERNIGRLDGLDFGDARKEAEDSIRATVGQ</sequence>
<feature type="chain" id="PRO_5011255304" evidence="1">
    <location>
        <begin position="26"/>
        <end position="1137"/>
    </location>
</feature>
<dbReference type="InterPro" id="IPR036465">
    <property type="entry name" value="vWFA_dom_sf"/>
</dbReference>
<dbReference type="RefSeq" id="WP_065327334.1">
    <property type="nucleotide sequence ID" value="NZ_NFFZ01000004.1"/>
</dbReference>